<dbReference type="SUPFAM" id="SSF56176">
    <property type="entry name" value="FAD-binding/transporter-associated domain-like"/>
    <property type="match status" value="1"/>
</dbReference>
<keyword evidence="5" id="KW-0677">Repeat</keyword>
<keyword evidence="3" id="KW-1003">Cell membrane</keyword>
<dbReference type="InterPro" id="IPR019862">
    <property type="entry name" value="Motility-assoc_prot_GldE"/>
</dbReference>
<keyword evidence="4 10" id="KW-0812">Transmembrane</keyword>
<dbReference type="PANTHER" id="PTHR22777:SF32">
    <property type="entry name" value="UPF0053 INNER MEMBRANE PROTEIN YFJD"/>
    <property type="match status" value="1"/>
</dbReference>
<keyword evidence="15" id="KW-1185">Reference proteome</keyword>
<evidence type="ECO:0000313" key="15">
    <source>
        <dbReference type="Proteomes" id="UP000676776"/>
    </source>
</evidence>
<dbReference type="EMBL" id="JAGEVF010000015">
    <property type="protein sequence ID" value="MBO3117933.1"/>
    <property type="molecule type" value="Genomic_DNA"/>
</dbReference>
<keyword evidence="7 9" id="KW-0129">CBS domain</keyword>
<dbReference type="SUPFAM" id="SSF54631">
    <property type="entry name" value="CBS-domain pair"/>
    <property type="match status" value="1"/>
</dbReference>
<dbReference type="Proteomes" id="UP000676776">
    <property type="component" value="Unassembled WGS sequence"/>
</dbReference>
<dbReference type="PANTHER" id="PTHR22777">
    <property type="entry name" value="HEMOLYSIN-RELATED"/>
    <property type="match status" value="1"/>
</dbReference>
<dbReference type="SMART" id="SM01091">
    <property type="entry name" value="CorC_HlyC"/>
    <property type="match status" value="1"/>
</dbReference>
<feature type="domain" description="CNNM transmembrane" evidence="13">
    <location>
        <begin position="27"/>
        <end position="215"/>
    </location>
</feature>
<evidence type="ECO:0000256" key="11">
    <source>
        <dbReference type="SAM" id="Phobius"/>
    </source>
</evidence>
<comment type="caution">
    <text evidence="14">The sequence shown here is derived from an EMBL/GenBank/DDBJ whole genome shotgun (WGS) entry which is preliminary data.</text>
</comment>
<dbReference type="Gene3D" id="3.10.580.10">
    <property type="entry name" value="CBS-domain"/>
    <property type="match status" value="1"/>
</dbReference>
<dbReference type="CDD" id="cd04590">
    <property type="entry name" value="CBS_pair_CorC_HlyC_assoc"/>
    <property type="match status" value="1"/>
</dbReference>
<protein>
    <submittedName>
        <fullName evidence="14">Gliding motility-associated protein GldE</fullName>
    </submittedName>
</protein>
<feature type="domain" description="CBS" evidence="12">
    <location>
        <begin position="234"/>
        <end position="296"/>
    </location>
</feature>
<dbReference type="PROSITE" id="PS51846">
    <property type="entry name" value="CNNM"/>
    <property type="match status" value="1"/>
</dbReference>
<dbReference type="NCBIfam" id="TIGR03520">
    <property type="entry name" value="GldE"/>
    <property type="match status" value="1"/>
</dbReference>
<evidence type="ECO:0000256" key="1">
    <source>
        <dbReference type="ARBA" id="ARBA00004651"/>
    </source>
</evidence>
<evidence type="ECO:0000256" key="9">
    <source>
        <dbReference type="PROSITE-ProRule" id="PRU00703"/>
    </source>
</evidence>
<keyword evidence="6 10" id="KW-1133">Transmembrane helix</keyword>
<feature type="domain" description="CBS" evidence="12">
    <location>
        <begin position="297"/>
        <end position="354"/>
    </location>
</feature>
<proteinExistence type="inferred from homology"/>
<comment type="subcellular location">
    <subcellularLocation>
        <location evidence="1">Cell membrane</location>
        <topology evidence="1">Multi-pass membrane protein</topology>
    </subcellularLocation>
</comment>
<dbReference type="Gene3D" id="3.30.465.10">
    <property type="match status" value="1"/>
</dbReference>
<feature type="transmembrane region" description="Helical" evidence="11">
    <location>
        <begin position="87"/>
        <end position="109"/>
    </location>
</feature>
<dbReference type="InterPro" id="IPR036318">
    <property type="entry name" value="FAD-bd_PCMH-like_sf"/>
</dbReference>
<dbReference type="Pfam" id="PF00571">
    <property type="entry name" value="CBS"/>
    <property type="match status" value="2"/>
</dbReference>
<dbReference type="InterPro" id="IPR005170">
    <property type="entry name" value="Transptr-assoc_dom"/>
</dbReference>
<dbReference type="Pfam" id="PF03471">
    <property type="entry name" value="CorC_HlyC"/>
    <property type="match status" value="1"/>
</dbReference>
<feature type="transmembrane region" description="Helical" evidence="11">
    <location>
        <begin position="20"/>
        <end position="48"/>
    </location>
</feature>
<evidence type="ECO:0000256" key="6">
    <source>
        <dbReference type="ARBA" id="ARBA00022989"/>
    </source>
</evidence>
<dbReference type="InterPro" id="IPR000644">
    <property type="entry name" value="CBS_dom"/>
</dbReference>
<comment type="similarity">
    <text evidence="2">Belongs to the UPF0053 family.</text>
</comment>
<dbReference type="Pfam" id="PF01595">
    <property type="entry name" value="CNNM"/>
    <property type="match status" value="1"/>
</dbReference>
<evidence type="ECO:0000256" key="8">
    <source>
        <dbReference type="ARBA" id="ARBA00023136"/>
    </source>
</evidence>
<accession>A0ABS3T5A0</accession>
<feature type="transmembrane region" description="Helical" evidence="11">
    <location>
        <begin position="121"/>
        <end position="142"/>
    </location>
</feature>
<evidence type="ECO:0000259" key="13">
    <source>
        <dbReference type="PROSITE" id="PS51846"/>
    </source>
</evidence>
<name>A0ABS3T5A0_9FLAO</name>
<sequence length="451" mass="50826">MIYHSKYLTNPILDPEPSVFILNIVVTDTSFITSIALLIVLLVCSGLISGAEVALFSLTKANIDEGLDNKSVPMKIIADLLKKPKKLLATILVANNFINIAIVLLFAFIGETLFHNISNTLARFLLEVVSATFLILLFGEIIPKIYASRNSIKFSSFMARPLKVLDILFSPLSLPMRYVTLKIQDTLGKKRSNLSVDQLSQALELTSSEDTTQEEQKLLQGIVSFGNTDTKQVMRPRMDLFALDIETSFKSIIADIIDNGYSRIPVYEESIDTIKGVLYVKDLLPHLDKKDFDWTTLLREPFFVPENKKLDDLMVEFQNKKVHLAVVVDEYGGTSGLVSLEDIIEEIVGDISDEYDDDDLIFTKIDDQNYSFEGKTPLKDVYKIVGLDDEIEEFEAKKGEAETLAGFVLEISGGFPRIGSKINFRNYVFTIEALERKRIKQIKFTLLNHPE</sequence>
<keyword evidence="8 10" id="KW-0472">Membrane</keyword>
<evidence type="ECO:0000256" key="5">
    <source>
        <dbReference type="ARBA" id="ARBA00022737"/>
    </source>
</evidence>
<dbReference type="InterPro" id="IPR016169">
    <property type="entry name" value="FAD-bd_PCMH_sub2"/>
</dbReference>
<evidence type="ECO:0000259" key="12">
    <source>
        <dbReference type="PROSITE" id="PS51371"/>
    </source>
</evidence>
<dbReference type="InterPro" id="IPR002550">
    <property type="entry name" value="CNNM"/>
</dbReference>
<gene>
    <name evidence="14" type="primary">gldE</name>
    <name evidence="14" type="ORF">J4050_14345</name>
</gene>
<reference evidence="14 15" key="1">
    <citation type="submission" date="2021-03" db="EMBL/GenBank/DDBJ databases">
        <title>Winogradskyella sp. nov., isolated from costal sediment.</title>
        <authorList>
            <person name="Gao C."/>
        </authorList>
    </citation>
    <scope>NUCLEOTIDE SEQUENCE [LARGE SCALE GENOMIC DNA]</scope>
    <source>
        <strain evidence="14 15">DF17</strain>
    </source>
</reference>
<dbReference type="InterPro" id="IPR044751">
    <property type="entry name" value="Ion_transp-like_CBS"/>
</dbReference>
<evidence type="ECO:0000256" key="7">
    <source>
        <dbReference type="ARBA" id="ARBA00023122"/>
    </source>
</evidence>
<evidence type="ECO:0000256" key="2">
    <source>
        <dbReference type="ARBA" id="ARBA00006337"/>
    </source>
</evidence>
<dbReference type="SMART" id="SM00116">
    <property type="entry name" value="CBS"/>
    <property type="match status" value="2"/>
</dbReference>
<evidence type="ECO:0000256" key="3">
    <source>
        <dbReference type="ARBA" id="ARBA00022475"/>
    </source>
</evidence>
<dbReference type="InterPro" id="IPR046342">
    <property type="entry name" value="CBS_dom_sf"/>
</dbReference>
<dbReference type="PROSITE" id="PS51371">
    <property type="entry name" value="CBS"/>
    <property type="match status" value="2"/>
</dbReference>
<evidence type="ECO:0000256" key="4">
    <source>
        <dbReference type="ARBA" id="ARBA00022692"/>
    </source>
</evidence>
<organism evidence="14 15">
    <name type="scientific">Winogradskyella pelagia</name>
    <dbReference type="NCBI Taxonomy" id="2819984"/>
    <lineage>
        <taxon>Bacteria</taxon>
        <taxon>Pseudomonadati</taxon>
        <taxon>Bacteroidota</taxon>
        <taxon>Flavobacteriia</taxon>
        <taxon>Flavobacteriales</taxon>
        <taxon>Flavobacteriaceae</taxon>
        <taxon>Winogradskyella</taxon>
    </lineage>
</organism>
<evidence type="ECO:0000256" key="10">
    <source>
        <dbReference type="PROSITE-ProRule" id="PRU01193"/>
    </source>
</evidence>
<evidence type="ECO:0000313" key="14">
    <source>
        <dbReference type="EMBL" id="MBO3117933.1"/>
    </source>
</evidence>